<accession>A0A563TYI9</accession>
<keyword evidence="2" id="KW-0229">DNA integration</keyword>
<keyword evidence="4" id="KW-0233">DNA recombination</keyword>
<keyword evidence="3 5" id="KW-0238">DNA-binding</keyword>
<organism evidence="8 9">
    <name type="scientific">Mucilaginibacter achroorhodeus</name>
    <dbReference type="NCBI Taxonomy" id="2599294"/>
    <lineage>
        <taxon>Bacteria</taxon>
        <taxon>Pseudomonadati</taxon>
        <taxon>Bacteroidota</taxon>
        <taxon>Sphingobacteriia</taxon>
        <taxon>Sphingobacteriales</taxon>
        <taxon>Sphingobacteriaceae</taxon>
        <taxon>Mucilaginibacter</taxon>
    </lineage>
</organism>
<dbReference type="InterPro" id="IPR025269">
    <property type="entry name" value="SAM-like_dom"/>
</dbReference>
<dbReference type="OrthoDB" id="892893at2"/>
<dbReference type="InterPro" id="IPR044068">
    <property type="entry name" value="CB"/>
</dbReference>
<sequence length="414" mass="47752">MYNKFSLLFYLKKSKTWTKGPIPIYLRVTVSGRRSEISVGRECEISRWNSKAGRCIGNKEESKMLNAFLDTLQTKMRHAHQILLESGQVINAENLKNQFTGNVDKSRFLMEIFKEHNKRMQNLIGNGFEANTLKGYNTSVKHLSGFLKANFGKTDIEIKALNHAFIVDFEYYLKSSCKCSGVSAAKYIKHLKKIVNHCIANNWISTNPFINFKSTAKAKERTFLTQEELDRILVKDFEIERLDQVRDIFVFCCYTGLSYADVQKLKRSEIGRGIDGEQWIFTTRQKTETSSRIPLLPEALKVLSRYKDHPQCEHKDIVLPVLSNQKMNAYLKEIADLCYVRKHLTFHLARHTFATTVTLSNGVPIETVSKMLGHTVLKTTQHYAKILDVKVSQDMRSLRKKLKLSKVRLQKQSI</sequence>
<dbReference type="RefSeq" id="WP_146273078.1">
    <property type="nucleotide sequence ID" value="NZ_VOEI01000007.1"/>
</dbReference>
<dbReference type="AlphaFoldDB" id="A0A563TYI9"/>
<reference evidence="8 9" key="1">
    <citation type="submission" date="2019-07" db="EMBL/GenBank/DDBJ databases">
        <authorList>
            <person name="Kim J."/>
        </authorList>
    </citation>
    <scope>NUCLEOTIDE SEQUENCE [LARGE SCALE GENOMIC DNA]</scope>
    <source>
        <strain evidence="8 9">MJ1a</strain>
    </source>
</reference>
<feature type="domain" description="Core-binding (CB)" evidence="7">
    <location>
        <begin position="111"/>
        <end position="199"/>
    </location>
</feature>
<dbReference type="CDD" id="cd01185">
    <property type="entry name" value="INTN1_C_like"/>
    <property type="match status" value="1"/>
</dbReference>
<dbReference type="InterPro" id="IPR035386">
    <property type="entry name" value="Arm-DNA-bind_5"/>
</dbReference>
<evidence type="ECO:0000313" key="8">
    <source>
        <dbReference type="EMBL" id="TWR24200.1"/>
    </source>
</evidence>
<evidence type="ECO:0000259" key="6">
    <source>
        <dbReference type="PROSITE" id="PS51898"/>
    </source>
</evidence>
<dbReference type="InterPro" id="IPR002104">
    <property type="entry name" value="Integrase_catalytic"/>
</dbReference>
<dbReference type="GO" id="GO:0015074">
    <property type="term" value="P:DNA integration"/>
    <property type="evidence" value="ECO:0007669"/>
    <property type="project" value="UniProtKB-KW"/>
</dbReference>
<evidence type="ECO:0000259" key="7">
    <source>
        <dbReference type="PROSITE" id="PS51900"/>
    </source>
</evidence>
<dbReference type="InterPro" id="IPR013762">
    <property type="entry name" value="Integrase-like_cat_sf"/>
</dbReference>
<dbReference type="Pfam" id="PF13102">
    <property type="entry name" value="Phage_int_SAM_5"/>
    <property type="match status" value="1"/>
</dbReference>
<dbReference type="InterPro" id="IPR010998">
    <property type="entry name" value="Integrase_recombinase_N"/>
</dbReference>
<name>A0A563TYI9_9SPHI</name>
<dbReference type="Proteomes" id="UP000318010">
    <property type="component" value="Unassembled WGS sequence"/>
</dbReference>
<evidence type="ECO:0000256" key="5">
    <source>
        <dbReference type="PROSITE-ProRule" id="PRU01248"/>
    </source>
</evidence>
<protein>
    <submittedName>
        <fullName evidence="8">Site-specific integrase</fullName>
    </submittedName>
</protein>
<feature type="domain" description="Tyr recombinase" evidence="6">
    <location>
        <begin position="219"/>
        <end position="400"/>
    </location>
</feature>
<evidence type="ECO:0000256" key="2">
    <source>
        <dbReference type="ARBA" id="ARBA00022908"/>
    </source>
</evidence>
<dbReference type="GO" id="GO:0003677">
    <property type="term" value="F:DNA binding"/>
    <property type="evidence" value="ECO:0007669"/>
    <property type="project" value="UniProtKB-UniRule"/>
</dbReference>
<comment type="similarity">
    <text evidence="1">Belongs to the 'phage' integrase family.</text>
</comment>
<evidence type="ECO:0000256" key="1">
    <source>
        <dbReference type="ARBA" id="ARBA00008857"/>
    </source>
</evidence>
<dbReference type="PANTHER" id="PTHR30349:SF64">
    <property type="entry name" value="PROPHAGE INTEGRASE INTD-RELATED"/>
    <property type="match status" value="1"/>
</dbReference>
<evidence type="ECO:0000313" key="9">
    <source>
        <dbReference type="Proteomes" id="UP000318010"/>
    </source>
</evidence>
<dbReference type="InterPro" id="IPR011010">
    <property type="entry name" value="DNA_brk_join_enz"/>
</dbReference>
<dbReference type="SUPFAM" id="SSF56349">
    <property type="entry name" value="DNA breaking-rejoining enzymes"/>
    <property type="match status" value="1"/>
</dbReference>
<gene>
    <name evidence="8" type="ORF">FPZ42_17090</name>
</gene>
<dbReference type="PROSITE" id="PS51898">
    <property type="entry name" value="TYR_RECOMBINASE"/>
    <property type="match status" value="1"/>
</dbReference>
<dbReference type="EMBL" id="VOEI01000007">
    <property type="protein sequence ID" value="TWR24200.1"/>
    <property type="molecule type" value="Genomic_DNA"/>
</dbReference>
<keyword evidence="9" id="KW-1185">Reference proteome</keyword>
<evidence type="ECO:0000256" key="3">
    <source>
        <dbReference type="ARBA" id="ARBA00023125"/>
    </source>
</evidence>
<dbReference type="InterPro" id="IPR050090">
    <property type="entry name" value="Tyrosine_recombinase_XerCD"/>
</dbReference>
<evidence type="ECO:0000256" key="4">
    <source>
        <dbReference type="ARBA" id="ARBA00023172"/>
    </source>
</evidence>
<dbReference type="GO" id="GO:0006310">
    <property type="term" value="P:DNA recombination"/>
    <property type="evidence" value="ECO:0007669"/>
    <property type="project" value="UniProtKB-KW"/>
</dbReference>
<dbReference type="Pfam" id="PF17293">
    <property type="entry name" value="Arm-DNA-bind_5"/>
    <property type="match status" value="1"/>
</dbReference>
<dbReference type="Gene3D" id="1.10.443.10">
    <property type="entry name" value="Intergrase catalytic core"/>
    <property type="match status" value="1"/>
</dbReference>
<dbReference type="Gene3D" id="1.10.150.130">
    <property type="match status" value="1"/>
</dbReference>
<dbReference type="Pfam" id="PF00589">
    <property type="entry name" value="Phage_integrase"/>
    <property type="match status" value="1"/>
</dbReference>
<comment type="caution">
    <text evidence="8">The sequence shown here is derived from an EMBL/GenBank/DDBJ whole genome shotgun (WGS) entry which is preliminary data.</text>
</comment>
<dbReference type="PANTHER" id="PTHR30349">
    <property type="entry name" value="PHAGE INTEGRASE-RELATED"/>
    <property type="match status" value="1"/>
</dbReference>
<dbReference type="PROSITE" id="PS51900">
    <property type="entry name" value="CB"/>
    <property type="match status" value="1"/>
</dbReference>
<proteinExistence type="inferred from homology"/>